<gene>
    <name evidence="5" type="ORF">KQX54_005317</name>
</gene>
<evidence type="ECO:0000256" key="3">
    <source>
        <dbReference type="ARBA" id="ARBA00022840"/>
    </source>
</evidence>
<dbReference type="Proteomes" id="UP000826195">
    <property type="component" value="Unassembled WGS sequence"/>
</dbReference>
<protein>
    <recommendedName>
        <fullName evidence="7">Tubulin polyglutamylase TTLL4</fullName>
    </recommendedName>
</protein>
<dbReference type="PROSITE" id="PS51221">
    <property type="entry name" value="TTL"/>
    <property type="match status" value="1"/>
</dbReference>
<feature type="region of interest" description="Disordered" evidence="4">
    <location>
        <begin position="13"/>
        <end position="78"/>
    </location>
</feature>
<comment type="caution">
    <text evidence="5">The sequence shown here is derived from an EMBL/GenBank/DDBJ whole genome shotgun (WGS) entry which is preliminary data.</text>
</comment>
<feature type="compositionally biased region" description="Acidic residues" evidence="4">
    <location>
        <begin position="36"/>
        <end position="60"/>
    </location>
</feature>
<evidence type="ECO:0000256" key="1">
    <source>
        <dbReference type="ARBA" id="ARBA00022598"/>
    </source>
</evidence>
<keyword evidence="6" id="KW-1185">Reference proteome</keyword>
<proteinExistence type="predicted"/>
<accession>A0AAV7J2G5</accession>
<dbReference type="Gene3D" id="3.30.470.20">
    <property type="entry name" value="ATP-grasp fold, B domain"/>
    <property type="match status" value="1"/>
</dbReference>
<reference evidence="5 6" key="1">
    <citation type="journal article" date="2021" name="J. Hered.">
        <title>A chromosome-level genome assembly of the parasitoid wasp, Cotesia glomerata (Hymenoptera: Braconidae).</title>
        <authorList>
            <person name="Pinto B.J."/>
            <person name="Weis J.J."/>
            <person name="Gamble T."/>
            <person name="Ode P.J."/>
            <person name="Paul R."/>
            <person name="Zaspel J.M."/>
        </authorList>
    </citation>
    <scope>NUCLEOTIDE SEQUENCE [LARGE SCALE GENOMIC DNA]</scope>
    <source>
        <strain evidence="5">CgM1</strain>
    </source>
</reference>
<evidence type="ECO:0000256" key="4">
    <source>
        <dbReference type="SAM" id="MobiDB-lite"/>
    </source>
</evidence>
<evidence type="ECO:0000313" key="5">
    <source>
        <dbReference type="EMBL" id="KAH0566905.1"/>
    </source>
</evidence>
<organism evidence="5 6">
    <name type="scientific">Cotesia glomerata</name>
    <name type="common">Lepidopteran parasitic wasp</name>
    <name type="synonym">Apanteles glomeratus</name>
    <dbReference type="NCBI Taxonomy" id="32391"/>
    <lineage>
        <taxon>Eukaryota</taxon>
        <taxon>Metazoa</taxon>
        <taxon>Ecdysozoa</taxon>
        <taxon>Arthropoda</taxon>
        <taxon>Hexapoda</taxon>
        <taxon>Insecta</taxon>
        <taxon>Pterygota</taxon>
        <taxon>Neoptera</taxon>
        <taxon>Endopterygota</taxon>
        <taxon>Hymenoptera</taxon>
        <taxon>Apocrita</taxon>
        <taxon>Ichneumonoidea</taxon>
        <taxon>Braconidae</taxon>
        <taxon>Microgastrinae</taxon>
        <taxon>Cotesia</taxon>
    </lineage>
</organism>
<dbReference type="AlphaFoldDB" id="A0AAV7J2G5"/>
<name>A0AAV7J2G5_COTGL</name>
<dbReference type="EMBL" id="JAHXZJ010000001">
    <property type="protein sequence ID" value="KAH0566905.1"/>
    <property type="molecule type" value="Genomic_DNA"/>
</dbReference>
<dbReference type="GO" id="GO:0000226">
    <property type="term" value="P:microtubule cytoskeleton organization"/>
    <property type="evidence" value="ECO:0007669"/>
    <property type="project" value="TreeGrafter"/>
</dbReference>
<dbReference type="Pfam" id="PF03133">
    <property type="entry name" value="TTL"/>
    <property type="match status" value="1"/>
</dbReference>
<dbReference type="GO" id="GO:0070740">
    <property type="term" value="F:tubulin-glutamic acid ligase activity"/>
    <property type="evidence" value="ECO:0007669"/>
    <property type="project" value="TreeGrafter"/>
</dbReference>
<dbReference type="GO" id="GO:0005524">
    <property type="term" value="F:ATP binding"/>
    <property type="evidence" value="ECO:0007669"/>
    <property type="project" value="UniProtKB-KW"/>
</dbReference>
<keyword evidence="1" id="KW-0436">Ligase</keyword>
<dbReference type="PANTHER" id="PTHR12241:SF162">
    <property type="entry name" value="TUBULIN MONOGLUTAMYLASE TTLL4"/>
    <property type="match status" value="1"/>
</dbReference>
<dbReference type="PANTHER" id="PTHR12241">
    <property type="entry name" value="TUBULIN POLYGLUTAMYLASE"/>
    <property type="match status" value="1"/>
</dbReference>
<dbReference type="GO" id="GO:0036064">
    <property type="term" value="C:ciliary basal body"/>
    <property type="evidence" value="ECO:0007669"/>
    <property type="project" value="TreeGrafter"/>
</dbReference>
<dbReference type="GO" id="GO:0015631">
    <property type="term" value="F:tubulin binding"/>
    <property type="evidence" value="ECO:0007669"/>
    <property type="project" value="TreeGrafter"/>
</dbReference>
<feature type="compositionally biased region" description="Low complexity" evidence="4">
    <location>
        <begin position="15"/>
        <end position="35"/>
    </location>
</feature>
<evidence type="ECO:0000313" key="6">
    <source>
        <dbReference type="Proteomes" id="UP000826195"/>
    </source>
</evidence>
<keyword evidence="3" id="KW-0067">ATP-binding</keyword>
<dbReference type="SUPFAM" id="SSF56059">
    <property type="entry name" value="Glutathione synthetase ATP-binding domain-like"/>
    <property type="match status" value="1"/>
</dbReference>
<dbReference type="InterPro" id="IPR004344">
    <property type="entry name" value="TTL/TTLL_fam"/>
</dbReference>
<sequence length="771" mass="89325">MDVISRSYNHHVLVNSNNNSNSTSNSTSNDNSESNNLDELDLEEEIDLDPDFDDEDTQDETPDRSESIPTITDSESTEDIRKFPLRRSLFPFVPPYIIFNAFDSPGHELPSSLVKHLKWKLSCITPILVKKTVMNSGFRLLKNTDDWVAIWGKQMKSNCFKSLKDHQKFNHFPGTFQLGRKDRLWRNLSRFMSKYGKKEFNFVPRTYVLPQDLRNFRQVWEKSGGKEKWIIKPPASARGTGIRVVHRWSQIPKKRPLIVQQYLSKPLLIDGAKFDLRLYVLISSLNPLRIYIYPDGLVRFASVKYSDDINYLSDRLMHLTNYSINKNSSNYTSNDCADSCSGHKWTIKTLWSYLEKKGVNTRKIWTSIKDIMIKTIISTESSINSLTKINTSNRYNCFELFGVDILLDETYKPWLLEFNISPSLQSSSALDIAVKGPMIKNVFNIIGYRLPGSLPKREIKKLRSLYDYEDLVCQLPVLDKLVLSNEEKQKQNLYINLDREDYLDDILEDLTPDDLRCLIHHEDEISQTDKFERIFPAKHSSHYLDLFDVPRYYNMLIDAWENKYEDDRDEGITLLKKLCREMMHLETQVGLLLHFAAAGFADGIQHTTAHYKGCWSGGSRARFSLAALRLVFCFGKSRACMFPRFRDTSSALILNIICPFFLHGFVVFPHSAFSIQHSALRHYIVVYIWIRVDEPLLSLVRSFDSFHSFNSNSYSSLGFVWTIHRPPYGGHLDSRLLSLESVIRCLAARDGISLNTLCSFLLYSLFRSEFQ</sequence>
<keyword evidence="2" id="KW-0547">Nucleotide-binding</keyword>
<evidence type="ECO:0008006" key="7">
    <source>
        <dbReference type="Google" id="ProtNLM"/>
    </source>
</evidence>
<evidence type="ECO:0000256" key="2">
    <source>
        <dbReference type="ARBA" id="ARBA00022741"/>
    </source>
</evidence>